<protein>
    <submittedName>
        <fullName evidence="2">Uncharacterized protein</fullName>
    </submittedName>
</protein>
<reference evidence="2" key="1">
    <citation type="submission" date="2021-01" db="EMBL/GenBank/DDBJ databases">
        <authorList>
            <person name="Corre E."/>
            <person name="Pelletier E."/>
            <person name="Niang G."/>
            <person name="Scheremetjew M."/>
            <person name="Finn R."/>
            <person name="Kale V."/>
            <person name="Holt S."/>
            <person name="Cochrane G."/>
            <person name="Meng A."/>
            <person name="Brown T."/>
            <person name="Cohen L."/>
        </authorList>
    </citation>
    <scope>NUCLEOTIDE SEQUENCE</scope>
    <source>
        <strain evidence="2">CCMP3107</strain>
    </source>
</reference>
<feature type="compositionally biased region" description="Basic residues" evidence="1">
    <location>
        <begin position="69"/>
        <end position="78"/>
    </location>
</feature>
<sequence>MSCTSDTGREDWALRMRRQAEKQQHLLGERRMNSQKEKPTLSSQHDNHQQRPTAGNVGRSRSLEAGRPGSRRRRHHRWSSAALELERGVAPVLNGHVAHDHVRSSHVRVHVQRRQVAHAQVAPHLALARAQVAPGHVALLDHLHRVGAVHAALLQAEDVRGLAVRDLVRAEPLAHVVHHAGQQPLHVVNVVQLGGPPVLLVNADQLPVRLAVVDEAEHAQHLHAAHAGRLHDAQPDLAHVQRVVVAAHAHVRVHVRGVLPGARQAAVVEEDVALLEGAQLALLRVLLDGVARLVRGDLVLLAAAAGAARGMQRQGRGVGEW</sequence>
<organism evidence="2">
    <name type="scientific">Heterosigma akashiwo</name>
    <name type="common">Chromophytic alga</name>
    <name type="synonym">Heterosigma carterae</name>
    <dbReference type="NCBI Taxonomy" id="2829"/>
    <lineage>
        <taxon>Eukaryota</taxon>
        <taxon>Sar</taxon>
        <taxon>Stramenopiles</taxon>
        <taxon>Ochrophyta</taxon>
        <taxon>Raphidophyceae</taxon>
        <taxon>Chattonellales</taxon>
        <taxon>Chattonellaceae</taxon>
        <taxon>Heterosigma</taxon>
    </lineage>
</organism>
<accession>A0A7S4D8D2</accession>
<evidence type="ECO:0000256" key="1">
    <source>
        <dbReference type="SAM" id="MobiDB-lite"/>
    </source>
</evidence>
<feature type="compositionally biased region" description="Basic and acidic residues" evidence="1">
    <location>
        <begin position="23"/>
        <end position="49"/>
    </location>
</feature>
<evidence type="ECO:0000313" key="2">
    <source>
        <dbReference type="EMBL" id="CAE0634848.1"/>
    </source>
</evidence>
<name>A0A7S4D8D2_HETAK</name>
<proteinExistence type="predicted"/>
<dbReference type="AlphaFoldDB" id="A0A7S4D8D2"/>
<dbReference type="EMBL" id="HBIU01029453">
    <property type="protein sequence ID" value="CAE0634848.1"/>
    <property type="molecule type" value="Transcribed_RNA"/>
</dbReference>
<gene>
    <name evidence="2" type="ORF">HAKA00212_LOCUS13588</name>
</gene>
<feature type="region of interest" description="Disordered" evidence="1">
    <location>
        <begin position="23"/>
        <end position="79"/>
    </location>
</feature>